<gene>
    <name evidence="2" type="ORF">KH327_07325</name>
</gene>
<sequence length="359" mass="42730">MRWSIGCIRIIFSTNITGISRILKTVEFFLVFTIISFFLFIKSNPVHAMEFEIDKESFVLGENYTNIIFESSNENKFSNTNTNTAIDLLIINTLIEMTENNEVSMETIIEEEPLVNHIRNMIYGDRNYSKSELIKHFSENELLNKIKKSYIYNKMVDTKIYSLKEFNEDSPAFEYEHDGRVNETTLKDLFVLSSFMFKDKEVLNNLFEQKGYYSKSKQVYIKNNLPKKLAKNIKAFRIEKNENGNYDYILKNRDLTYIVKDKKDFEDACNSLIEKSPDNYRIEKEIYKEKVFNISKIPFLNKKAKACEDIYIPTNTEWKNKIILDRNYKDDKAYNKEYIGYLNIYNKEYSFFYPLKKAR</sequence>
<name>A0A943SR63_9FIRM</name>
<dbReference type="EMBL" id="JAGZZP010000016">
    <property type="protein sequence ID" value="MBS6535626.1"/>
    <property type="molecule type" value="Genomic_DNA"/>
</dbReference>
<dbReference type="RefSeq" id="WP_278638286.1">
    <property type="nucleotide sequence ID" value="NZ_JAGZZP010000016.1"/>
</dbReference>
<feature type="transmembrane region" description="Helical" evidence="1">
    <location>
        <begin position="21"/>
        <end position="41"/>
    </location>
</feature>
<protein>
    <submittedName>
        <fullName evidence="2">Uncharacterized protein</fullName>
    </submittedName>
</protein>
<dbReference type="AlphaFoldDB" id="A0A943SR63"/>
<evidence type="ECO:0000313" key="2">
    <source>
        <dbReference type="EMBL" id="MBS6535626.1"/>
    </source>
</evidence>
<evidence type="ECO:0000313" key="3">
    <source>
        <dbReference type="Proteomes" id="UP000748991"/>
    </source>
</evidence>
<accession>A0A943SR63</accession>
<keyword evidence="1" id="KW-0472">Membrane</keyword>
<keyword evidence="1" id="KW-1133">Transmembrane helix</keyword>
<proteinExistence type="predicted"/>
<reference evidence="2" key="1">
    <citation type="submission" date="2021-02" db="EMBL/GenBank/DDBJ databases">
        <title>Infant gut strain persistence is associated with maternal origin, phylogeny, and functional potential including surface adhesion and iron acquisition.</title>
        <authorList>
            <person name="Lou Y.C."/>
        </authorList>
    </citation>
    <scope>NUCLEOTIDE SEQUENCE</scope>
    <source>
        <strain evidence="2">L3_060_052G1_dasL3_060_052G1_concoct_1</strain>
    </source>
</reference>
<organism evidence="2 3">
    <name type="scientific">Peptoniphilus harei</name>
    <dbReference type="NCBI Taxonomy" id="54005"/>
    <lineage>
        <taxon>Bacteria</taxon>
        <taxon>Bacillati</taxon>
        <taxon>Bacillota</taxon>
        <taxon>Tissierellia</taxon>
        <taxon>Tissierellales</taxon>
        <taxon>Peptoniphilaceae</taxon>
        <taxon>Peptoniphilus</taxon>
    </lineage>
</organism>
<comment type="caution">
    <text evidence="2">The sequence shown here is derived from an EMBL/GenBank/DDBJ whole genome shotgun (WGS) entry which is preliminary data.</text>
</comment>
<keyword evidence="1" id="KW-0812">Transmembrane</keyword>
<dbReference type="Proteomes" id="UP000748991">
    <property type="component" value="Unassembled WGS sequence"/>
</dbReference>
<evidence type="ECO:0000256" key="1">
    <source>
        <dbReference type="SAM" id="Phobius"/>
    </source>
</evidence>